<keyword evidence="3" id="KW-1003">Cell membrane</keyword>
<dbReference type="GO" id="GO:0015740">
    <property type="term" value="P:C4-dicarboxylate transport"/>
    <property type="evidence" value="ECO:0007669"/>
    <property type="project" value="TreeGrafter"/>
</dbReference>
<feature type="transmembrane region" description="Helical" evidence="9">
    <location>
        <begin position="56"/>
        <end position="75"/>
    </location>
</feature>
<evidence type="ECO:0000256" key="6">
    <source>
        <dbReference type="ARBA" id="ARBA00022989"/>
    </source>
</evidence>
<keyword evidence="7 9" id="KW-0472">Membrane</keyword>
<dbReference type="Proteomes" id="UP000182466">
    <property type="component" value="Unassembled WGS sequence"/>
</dbReference>
<accession>A0A1I7CKD2</accession>
<feature type="transmembrane region" description="Helical" evidence="9">
    <location>
        <begin position="135"/>
        <end position="158"/>
    </location>
</feature>
<dbReference type="GO" id="GO:0005886">
    <property type="term" value="C:plasma membrane"/>
    <property type="evidence" value="ECO:0007669"/>
    <property type="project" value="UniProtKB-SubCell"/>
</dbReference>
<evidence type="ECO:0000256" key="3">
    <source>
        <dbReference type="ARBA" id="ARBA00022475"/>
    </source>
</evidence>
<dbReference type="OrthoDB" id="4964541at2"/>
<feature type="transmembrane region" description="Helical" evidence="9">
    <location>
        <begin position="21"/>
        <end position="41"/>
    </location>
</feature>
<dbReference type="PANTHER" id="PTHR35011:SF2">
    <property type="entry name" value="2,3-DIKETO-L-GULONATE TRAP TRANSPORTER SMALL PERMEASE PROTEIN YIAM"/>
    <property type="match status" value="1"/>
</dbReference>
<evidence type="ECO:0000256" key="1">
    <source>
        <dbReference type="ARBA" id="ARBA00004429"/>
    </source>
</evidence>
<evidence type="ECO:0000313" key="12">
    <source>
        <dbReference type="Proteomes" id="UP000182466"/>
    </source>
</evidence>
<keyword evidence="4 9" id="KW-0997">Cell inner membrane</keyword>
<dbReference type="InterPro" id="IPR007387">
    <property type="entry name" value="TRAP_DctQ"/>
</dbReference>
<dbReference type="RefSeq" id="WP_036049936.1">
    <property type="nucleotide sequence ID" value="NZ_FPAW01000017.1"/>
</dbReference>
<dbReference type="InterPro" id="IPR055348">
    <property type="entry name" value="DctQ"/>
</dbReference>
<keyword evidence="5 9" id="KW-0812">Transmembrane</keyword>
<comment type="subcellular location">
    <subcellularLocation>
        <location evidence="1 9">Cell inner membrane</location>
        <topology evidence="1 9">Multi-pass membrane protein</topology>
    </subcellularLocation>
</comment>
<feature type="transmembrane region" description="Helical" evidence="9">
    <location>
        <begin position="95"/>
        <end position="115"/>
    </location>
</feature>
<keyword evidence="12" id="KW-1185">Reference proteome</keyword>
<gene>
    <name evidence="11" type="ORF">SAMN05216236_11760</name>
</gene>
<dbReference type="STRING" id="999627.SAMN05216236_11760"/>
<dbReference type="GO" id="GO:0022857">
    <property type="term" value="F:transmembrane transporter activity"/>
    <property type="evidence" value="ECO:0007669"/>
    <property type="project" value="UniProtKB-UniRule"/>
</dbReference>
<comment type="similarity">
    <text evidence="8 9">Belongs to the TRAP transporter small permease family.</text>
</comment>
<protein>
    <recommendedName>
        <fullName evidence="9">TRAP transporter small permease protein</fullName>
    </recommendedName>
</protein>
<evidence type="ECO:0000256" key="8">
    <source>
        <dbReference type="ARBA" id="ARBA00038436"/>
    </source>
</evidence>
<evidence type="ECO:0000256" key="2">
    <source>
        <dbReference type="ARBA" id="ARBA00022448"/>
    </source>
</evidence>
<comment type="subunit">
    <text evidence="9">The complex comprises the extracytoplasmic solute receptor protein and the two transmembrane proteins.</text>
</comment>
<evidence type="ECO:0000259" key="10">
    <source>
        <dbReference type="Pfam" id="PF04290"/>
    </source>
</evidence>
<evidence type="ECO:0000256" key="7">
    <source>
        <dbReference type="ARBA" id="ARBA00023136"/>
    </source>
</evidence>
<evidence type="ECO:0000256" key="5">
    <source>
        <dbReference type="ARBA" id="ARBA00022692"/>
    </source>
</evidence>
<evidence type="ECO:0000256" key="9">
    <source>
        <dbReference type="RuleBase" id="RU369079"/>
    </source>
</evidence>
<evidence type="ECO:0000256" key="4">
    <source>
        <dbReference type="ARBA" id="ARBA00022519"/>
    </source>
</evidence>
<dbReference type="EMBL" id="FPAW01000017">
    <property type="protein sequence ID" value="SFT99878.1"/>
    <property type="molecule type" value="Genomic_DNA"/>
</dbReference>
<evidence type="ECO:0000313" key="11">
    <source>
        <dbReference type="EMBL" id="SFT99878.1"/>
    </source>
</evidence>
<dbReference type="PANTHER" id="PTHR35011">
    <property type="entry name" value="2,3-DIKETO-L-GULONATE TRAP TRANSPORTER SMALL PERMEASE PROTEIN YIAM"/>
    <property type="match status" value="1"/>
</dbReference>
<name>A0A1I7CKD2_9RHOB</name>
<reference evidence="11 12" key="1">
    <citation type="submission" date="2016-10" db="EMBL/GenBank/DDBJ databases">
        <authorList>
            <person name="de Groot N.N."/>
        </authorList>
    </citation>
    <scope>NUCLEOTIDE SEQUENCE [LARGE SCALE GENOMIC DNA]</scope>
    <source>
        <strain evidence="11 12">CGMCC 1.10959</strain>
    </source>
</reference>
<sequence>MSALATLSQRAGLLSQRINSVVEIVIAILLVLLVLDVWLAVLDRYAFHWQLPWPEVLARFLMIWAALLGVSSGVARREHIGLGLMVQRLPVRLKAVILISVDALVLFLFIALFFFGLEFAEKGASRQAQILGATLLIPFASIPACALLCIVQTILVGLRDMGHYAVGGSPDDILEEENTP</sequence>
<organism evidence="11 12">
    <name type="scientific">Sedimentitalea nanhaiensis</name>
    <dbReference type="NCBI Taxonomy" id="999627"/>
    <lineage>
        <taxon>Bacteria</taxon>
        <taxon>Pseudomonadati</taxon>
        <taxon>Pseudomonadota</taxon>
        <taxon>Alphaproteobacteria</taxon>
        <taxon>Rhodobacterales</taxon>
        <taxon>Paracoccaceae</taxon>
        <taxon>Sedimentitalea</taxon>
    </lineage>
</organism>
<dbReference type="AlphaFoldDB" id="A0A1I7CKD2"/>
<feature type="domain" description="Tripartite ATP-independent periplasmic transporters DctQ component" evidence="10">
    <location>
        <begin position="37"/>
        <end position="155"/>
    </location>
</feature>
<proteinExistence type="inferred from homology"/>
<dbReference type="Pfam" id="PF04290">
    <property type="entry name" value="DctQ"/>
    <property type="match status" value="1"/>
</dbReference>
<dbReference type="eggNOG" id="COG3090">
    <property type="taxonomic scope" value="Bacteria"/>
</dbReference>
<comment type="function">
    <text evidence="9">Part of the tripartite ATP-independent periplasmic (TRAP) transport system.</text>
</comment>
<keyword evidence="2 9" id="KW-0813">Transport</keyword>
<keyword evidence="6 9" id="KW-1133">Transmembrane helix</keyword>